<keyword evidence="11" id="KW-0479">Metal-binding</keyword>
<evidence type="ECO:0000256" key="4">
    <source>
        <dbReference type="ARBA" id="ARBA00022692"/>
    </source>
</evidence>
<dbReference type="InterPro" id="IPR007992">
    <property type="entry name" value="CybS"/>
</dbReference>
<dbReference type="GO" id="GO:0048039">
    <property type="term" value="F:ubiquinone binding"/>
    <property type="evidence" value="ECO:0007669"/>
    <property type="project" value="TreeGrafter"/>
</dbReference>
<evidence type="ECO:0000256" key="9">
    <source>
        <dbReference type="ARBA" id="ARBA00023136"/>
    </source>
</evidence>
<keyword evidence="11" id="KW-0408">Iron</keyword>
<comment type="caution">
    <text evidence="12">Lacks conserved residue(s) required for the propagation of feature annotation.</text>
</comment>
<feature type="binding site" description="axial binding residue" evidence="11">
    <location>
        <position position="102"/>
    </location>
    <ligand>
        <name>heme b</name>
        <dbReference type="ChEBI" id="CHEBI:60344"/>
        <note>ligand shared with SDHC</note>
    </ligand>
    <ligandPart>
        <name>Fe</name>
        <dbReference type="ChEBI" id="CHEBI:18248"/>
    </ligandPart>
</feature>
<keyword evidence="4 12" id="KW-0812">Transmembrane</keyword>
<dbReference type="AlphaFoldDB" id="A0A1E4RW77"/>
<protein>
    <recommendedName>
        <fullName evidence="12">Succinate dehydrogenase [ubiquinone] cytochrome b small subunit</fullName>
    </recommendedName>
</protein>
<evidence type="ECO:0000313" key="14">
    <source>
        <dbReference type="Proteomes" id="UP000094389"/>
    </source>
</evidence>
<evidence type="ECO:0000256" key="8">
    <source>
        <dbReference type="ARBA" id="ARBA00023128"/>
    </source>
</evidence>
<reference evidence="13 14" key="1">
    <citation type="journal article" date="2016" name="Proc. Natl. Acad. Sci. U.S.A.">
        <title>Comparative genomics of biotechnologically important yeasts.</title>
        <authorList>
            <person name="Riley R."/>
            <person name="Haridas S."/>
            <person name="Wolfe K.H."/>
            <person name="Lopes M.R."/>
            <person name="Hittinger C.T."/>
            <person name="Goeker M."/>
            <person name="Salamov A.A."/>
            <person name="Wisecaver J.H."/>
            <person name="Long T.M."/>
            <person name="Calvey C.H."/>
            <person name="Aerts A.L."/>
            <person name="Barry K.W."/>
            <person name="Choi C."/>
            <person name="Clum A."/>
            <person name="Coughlan A.Y."/>
            <person name="Deshpande S."/>
            <person name="Douglass A.P."/>
            <person name="Hanson S.J."/>
            <person name="Klenk H.-P."/>
            <person name="LaButti K.M."/>
            <person name="Lapidus A."/>
            <person name="Lindquist E.A."/>
            <person name="Lipzen A.M."/>
            <person name="Meier-Kolthoff J.P."/>
            <person name="Ohm R.A."/>
            <person name="Otillar R.P."/>
            <person name="Pangilinan J.L."/>
            <person name="Peng Y."/>
            <person name="Rokas A."/>
            <person name="Rosa C.A."/>
            <person name="Scheuner C."/>
            <person name="Sibirny A.A."/>
            <person name="Slot J.C."/>
            <person name="Stielow J.B."/>
            <person name="Sun H."/>
            <person name="Kurtzman C.P."/>
            <person name="Blackwell M."/>
            <person name="Grigoriev I.V."/>
            <person name="Jeffries T.W."/>
        </authorList>
    </citation>
    <scope>NUCLEOTIDE SEQUENCE [LARGE SCALE GENOMIC DNA]</scope>
    <source>
        <strain evidence="14">ATCC 18201 / CBS 1600 / BCRC 20928 / JCM 3617 / NBRC 0987 / NRRL Y-1542</strain>
    </source>
</reference>
<feature type="transmembrane region" description="Helical" evidence="12">
    <location>
        <begin position="126"/>
        <end position="143"/>
    </location>
</feature>
<dbReference type="InterPro" id="IPR034804">
    <property type="entry name" value="SQR/QFR_C/D"/>
</dbReference>
<keyword evidence="7 12" id="KW-1133">Transmembrane helix</keyword>
<evidence type="ECO:0000256" key="12">
    <source>
        <dbReference type="RuleBase" id="RU364031"/>
    </source>
</evidence>
<organism evidence="13 14">
    <name type="scientific">Cyberlindnera jadinii (strain ATCC 18201 / CBS 1600 / BCRC 20928 / JCM 3617 / NBRC 0987 / NRRL Y-1542)</name>
    <name type="common">Torula yeast</name>
    <name type="synonym">Candida utilis</name>
    <dbReference type="NCBI Taxonomy" id="983966"/>
    <lineage>
        <taxon>Eukaryota</taxon>
        <taxon>Fungi</taxon>
        <taxon>Dikarya</taxon>
        <taxon>Ascomycota</taxon>
        <taxon>Saccharomycotina</taxon>
        <taxon>Saccharomycetes</taxon>
        <taxon>Phaffomycetales</taxon>
        <taxon>Phaffomycetaceae</taxon>
        <taxon>Cyberlindnera</taxon>
    </lineage>
</organism>
<evidence type="ECO:0000256" key="2">
    <source>
        <dbReference type="ARBA" id="ARBA00007294"/>
    </source>
</evidence>
<dbReference type="Gene3D" id="1.20.1300.10">
    <property type="entry name" value="Fumarate reductase/succinate dehydrogenase, transmembrane subunit"/>
    <property type="match status" value="1"/>
</dbReference>
<comment type="similarity">
    <text evidence="2 12">Belongs to the CybS family.</text>
</comment>
<evidence type="ECO:0000256" key="5">
    <source>
        <dbReference type="ARBA" id="ARBA00022792"/>
    </source>
</evidence>
<name>A0A1E4RW77_CYBJN</name>
<dbReference type="Proteomes" id="UP000094389">
    <property type="component" value="Unassembled WGS sequence"/>
</dbReference>
<comment type="subcellular location">
    <subcellularLocation>
        <location evidence="1 12">Mitochondrion inner membrane</location>
        <topology evidence="1 12">Multi-pass membrane protein</topology>
    </subcellularLocation>
</comment>
<dbReference type="GO" id="GO:0006099">
    <property type="term" value="P:tricarboxylic acid cycle"/>
    <property type="evidence" value="ECO:0007669"/>
    <property type="project" value="TreeGrafter"/>
</dbReference>
<keyword evidence="6 12" id="KW-0809">Transit peptide</keyword>
<keyword evidence="14" id="KW-1185">Reference proteome</keyword>
<dbReference type="OrthoDB" id="18577at2759"/>
<proteinExistence type="inferred from homology"/>
<evidence type="ECO:0000256" key="11">
    <source>
        <dbReference type="PIRSR" id="PIRSR607992-2"/>
    </source>
</evidence>
<feature type="binding site" evidence="10">
    <location>
        <position position="114"/>
    </location>
    <ligand>
        <name>a ubiquinone</name>
        <dbReference type="ChEBI" id="CHEBI:16389"/>
        <note>ligand shared with IP/SDHB</note>
    </ligand>
</feature>
<dbReference type="RefSeq" id="XP_020068557.1">
    <property type="nucleotide sequence ID" value="XM_020212983.1"/>
</dbReference>
<dbReference type="GeneID" id="30987379"/>
<dbReference type="SUPFAM" id="SSF81343">
    <property type="entry name" value="Fumarate reductase respiratory complex transmembrane subunits"/>
    <property type="match status" value="1"/>
</dbReference>
<dbReference type="GO" id="GO:0046872">
    <property type="term" value="F:metal ion binding"/>
    <property type="evidence" value="ECO:0007669"/>
    <property type="project" value="UniProtKB-KW"/>
</dbReference>
<keyword evidence="9 12" id="KW-0472">Membrane</keyword>
<evidence type="ECO:0000256" key="3">
    <source>
        <dbReference type="ARBA" id="ARBA00022448"/>
    </source>
</evidence>
<dbReference type="GO" id="GO:0020037">
    <property type="term" value="F:heme binding"/>
    <property type="evidence" value="ECO:0007669"/>
    <property type="project" value="TreeGrafter"/>
</dbReference>
<feature type="transmembrane region" description="Helical" evidence="12">
    <location>
        <begin position="69"/>
        <end position="88"/>
    </location>
</feature>
<keyword evidence="5 12" id="KW-0999">Mitochondrion inner membrane</keyword>
<keyword evidence="3" id="KW-0813">Transport</keyword>
<dbReference type="PANTHER" id="PTHR13337:SF2">
    <property type="entry name" value="SUCCINATE DEHYDROGENASE [UBIQUINONE] CYTOCHROME B SMALL SUBUNIT, MITOCHONDRIAL"/>
    <property type="match status" value="1"/>
</dbReference>
<keyword evidence="8 12" id="KW-0496">Mitochondrion</keyword>
<dbReference type="GO" id="GO:0005743">
    <property type="term" value="C:mitochondrial inner membrane"/>
    <property type="evidence" value="ECO:0007669"/>
    <property type="project" value="UniProtKB-SubCell"/>
</dbReference>
<dbReference type="OMA" id="DYIPKRK"/>
<dbReference type="PANTHER" id="PTHR13337">
    <property type="entry name" value="SUCCINATE DEHYDROGENASE"/>
    <property type="match status" value="1"/>
</dbReference>
<sequence length="173" mass="19638">MFRPGICAKRSVSVLSRRFVRPISLKPNFEKFKLTSEPPGHIVGDVNDPVPTQEADFYHSVYHWSYERIVAVTMVPLAVLPFVSGTSYPLLDTLLSTLILVHSNAGFQSCIIDYIPKRIYGVWHTYAMRLLAFGTCVGLYGVYELETKDEGITTLLKKLWTEPKARPISYFGY</sequence>
<gene>
    <name evidence="13" type="ORF">CYBJADRAFT_131389</name>
</gene>
<evidence type="ECO:0000256" key="10">
    <source>
        <dbReference type="PIRSR" id="PIRSR607992-1"/>
    </source>
</evidence>
<evidence type="ECO:0000313" key="13">
    <source>
        <dbReference type="EMBL" id="ODV71518.1"/>
    </source>
</evidence>
<dbReference type="Pfam" id="PF05328">
    <property type="entry name" value="CybS"/>
    <property type="match status" value="1"/>
</dbReference>
<evidence type="ECO:0000256" key="7">
    <source>
        <dbReference type="ARBA" id="ARBA00022989"/>
    </source>
</evidence>
<accession>A0A1E4RW77</accession>
<dbReference type="CDD" id="cd03496">
    <property type="entry name" value="SQR_TypeC_CybS"/>
    <property type="match status" value="1"/>
</dbReference>
<dbReference type="EMBL" id="KV453940">
    <property type="protein sequence ID" value="ODV71518.1"/>
    <property type="molecule type" value="Genomic_DNA"/>
</dbReference>
<dbReference type="GO" id="GO:0006121">
    <property type="term" value="P:mitochondrial electron transport, succinate to ubiquinone"/>
    <property type="evidence" value="ECO:0007669"/>
    <property type="project" value="TreeGrafter"/>
</dbReference>
<dbReference type="STRING" id="983966.A0A1E4RW77"/>
<evidence type="ECO:0000256" key="1">
    <source>
        <dbReference type="ARBA" id="ARBA00004448"/>
    </source>
</evidence>
<evidence type="ECO:0000256" key="6">
    <source>
        <dbReference type="ARBA" id="ARBA00022946"/>
    </source>
</evidence>